<dbReference type="SUPFAM" id="SSF56752">
    <property type="entry name" value="D-aminoacid aminotransferase-like PLP-dependent enzymes"/>
    <property type="match status" value="1"/>
</dbReference>
<dbReference type="PANTHER" id="PTHR42743">
    <property type="entry name" value="AMINO-ACID AMINOTRANSFERASE"/>
    <property type="match status" value="1"/>
</dbReference>
<dbReference type="Proteomes" id="UP000320184">
    <property type="component" value="Unassembled WGS sequence"/>
</dbReference>
<name>A0A538SPU7_UNCEI</name>
<dbReference type="Gene3D" id="3.30.470.10">
    <property type="match status" value="1"/>
</dbReference>
<dbReference type="GO" id="GO:0005829">
    <property type="term" value="C:cytosol"/>
    <property type="evidence" value="ECO:0007669"/>
    <property type="project" value="TreeGrafter"/>
</dbReference>
<dbReference type="GO" id="GO:0016829">
    <property type="term" value="F:lyase activity"/>
    <property type="evidence" value="ECO:0007669"/>
    <property type="project" value="UniProtKB-KW"/>
</dbReference>
<evidence type="ECO:0000256" key="2">
    <source>
        <dbReference type="ARBA" id="ARBA00009320"/>
    </source>
</evidence>
<dbReference type="GO" id="GO:0046394">
    <property type="term" value="P:carboxylic acid biosynthetic process"/>
    <property type="evidence" value="ECO:0007669"/>
    <property type="project" value="UniProtKB-ARBA"/>
</dbReference>
<evidence type="ECO:0000313" key="6">
    <source>
        <dbReference type="EMBL" id="TMQ53396.1"/>
    </source>
</evidence>
<reference evidence="6 7" key="1">
    <citation type="journal article" date="2019" name="Nat. Microbiol.">
        <title>Mediterranean grassland soil C-N compound turnover is dependent on rainfall and depth, and is mediated by genomically divergent microorganisms.</title>
        <authorList>
            <person name="Diamond S."/>
            <person name="Andeer P.F."/>
            <person name="Li Z."/>
            <person name="Crits-Christoph A."/>
            <person name="Burstein D."/>
            <person name="Anantharaman K."/>
            <person name="Lane K.R."/>
            <person name="Thomas B.C."/>
            <person name="Pan C."/>
            <person name="Northen T.R."/>
            <person name="Banfield J.F."/>
        </authorList>
    </citation>
    <scope>NUCLEOTIDE SEQUENCE [LARGE SCALE GENOMIC DNA]</scope>
    <source>
        <strain evidence="6">WS_3</strain>
    </source>
</reference>
<dbReference type="PROSITE" id="PS00770">
    <property type="entry name" value="AA_TRANSFER_CLASS_4"/>
    <property type="match status" value="1"/>
</dbReference>
<dbReference type="AlphaFoldDB" id="A0A538SPU7"/>
<keyword evidence="3 5" id="KW-0663">Pyridoxal phosphate</keyword>
<proteinExistence type="inferred from homology"/>
<evidence type="ECO:0000256" key="1">
    <source>
        <dbReference type="ARBA" id="ARBA00001933"/>
    </source>
</evidence>
<dbReference type="InterPro" id="IPR050571">
    <property type="entry name" value="Class-IV_PLP-Dep_Aminotrnsfr"/>
</dbReference>
<dbReference type="EMBL" id="VBOT01000018">
    <property type="protein sequence ID" value="TMQ53396.1"/>
    <property type="molecule type" value="Genomic_DNA"/>
</dbReference>
<accession>A0A538SPU7</accession>
<dbReference type="InterPro" id="IPR018300">
    <property type="entry name" value="Aminotrans_IV_CS"/>
</dbReference>
<dbReference type="Gene3D" id="3.20.10.10">
    <property type="entry name" value="D-amino Acid Aminotransferase, subunit A, domain 2"/>
    <property type="match status" value="1"/>
</dbReference>
<dbReference type="Pfam" id="PF01063">
    <property type="entry name" value="Aminotran_4"/>
    <property type="match status" value="1"/>
</dbReference>
<dbReference type="GO" id="GO:0008652">
    <property type="term" value="P:amino acid biosynthetic process"/>
    <property type="evidence" value="ECO:0007669"/>
    <property type="project" value="UniProtKB-ARBA"/>
</dbReference>
<sequence>MRIPDRPIWIDGRLCRGEAAVLSLFDRGARDGEGLFETLRVYRGRPFQWERHLERLVVSAAELGFPVPPPPSTLLGAAEEVLASGGLLDAVIRVTVTRGIPGRRPGRCGCWVDAEPLGSRLWRGARSGSAAAIFSRRAFHPGSLGRHKTTSRLIYHLARDEGRAAGADEALLVTAEGAALEGTSSNLFVVIGGEVLTPPLSAGILPGITRALVLSACAELGIPARECALPREQVVGADEVFLTSSAQEVVPLSRVDGREIPERSVGVRLLEAYGGSVAATV</sequence>
<dbReference type="CDD" id="cd00449">
    <property type="entry name" value="PLPDE_IV"/>
    <property type="match status" value="1"/>
</dbReference>
<dbReference type="InterPro" id="IPR043132">
    <property type="entry name" value="BCAT-like_C"/>
</dbReference>
<keyword evidence="6" id="KW-0456">Lyase</keyword>
<dbReference type="InterPro" id="IPR001544">
    <property type="entry name" value="Aminotrans_IV"/>
</dbReference>
<gene>
    <name evidence="6" type="ORF">E6K73_01420</name>
</gene>
<comment type="similarity">
    <text evidence="2 4">Belongs to the class-IV pyridoxal-phosphate-dependent aminotransferase family.</text>
</comment>
<comment type="cofactor">
    <cofactor evidence="1 5">
        <name>pyridoxal 5'-phosphate</name>
        <dbReference type="ChEBI" id="CHEBI:597326"/>
    </cofactor>
</comment>
<dbReference type="FunFam" id="3.20.10.10:FF:000002">
    <property type="entry name" value="D-alanine aminotransferase"/>
    <property type="match status" value="1"/>
</dbReference>
<organism evidence="6 7">
    <name type="scientific">Eiseniibacteriota bacterium</name>
    <dbReference type="NCBI Taxonomy" id="2212470"/>
    <lineage>
        <taxon>Bacteria</taxon>
        <taxon>Candidatus Eiseniibacteriota</taxon>
    </lineage>
</organism>
<comment type="caution">
    <text evidence="6">The sequence shown here is derived from an EMBL/GenBank/DDBJ whole genome shotgun (WGS) entry which is preliminary data.</text>
</comment>
<evidence type="ECO:0000256" key="5">
    <source>
        <dbReference type="RuleBase" id="RU004516"/>
    </source>
</evidence>
<evidence type="ECO:0000256" key="3">
    <source>
        <dbReference type="ARBA" id="ARBA00022898"/>
    </source>
</evidence>
<evidence type="ECO:0000256" key="4">
    <source>
        <dbReference type="RuleBase" id="RU004106"/>
    </source>
</evidence>
<dbReference type="InterPro" id="IPR043131">
    <property type="entry name" value="BCAT-like_N"/>
</dbReference>
<protein>
    <submittedName>
        <fullName evidence="6">4-amino-4-deoxychorismate lyase</fullName>
    </submittedName>
</protein>
<dbReference type="InterPro" id="IPR036038">
    <property type="entry name" value="Aminotransferase-like"/>
</dbReference>
<dbReference type="PANTHER" id="PTHR42743:SF11">
    <property type="entry name" value="AMINODEOXYCHORISMATE LYASE"/>
    <property type="match status" value="1"/>
</dbReference>
<evidence type="ECO:0000313" key="7">
    <source>
        <dbReference type="Proteomes" id="UP000320184"/>
    </source>
</evidence>